<dbReference type="AlphaFoldDB" id="A0A448WQE6"/>
<accession>A0A448WQE6</accession>
<evidence type="ECO:0000313" key="3">
    <source>
        <dbReference type="Proteomes" id="UP000784294"/>
    </source>
</evidence>
<feature type="non-terminal residue" evidence="2">
    <location>
        <position position="588"/>
    </location>
</feature>
<organism evidence="2 3">
    <name type="scientific">Protopolystoma xenopodis</name>
    <dbReference type="NCBI Taxonomy" id="117903"/>
    <lineage>
        <taxon>Eukaryota</taxon>
        <taxon>Metazoa</taxon>
        <taxon>Spiralia</taxon>
        <taxon>Lophotrochozoa</taxon>
        <taxon>Platyhelminthes</taxon>
        <taxon>Monogenea</taxon>
        <taxon>Polyopisthocotylea</taxon>
        <taxon>Polystomatidea</taxon>
        <taxon>Polystomatidae</taxon>
        <taxon>Protopolystoma</taxon>
    </lineage>
</organism>
<dbReference type="PANTHER" id="PTHR48162">
    <property type="entry name" value="YALI0A06930P"/>
    <property type="match status" value="1"/>
</dbReference>
<feature type="compositionally biased region" description="Low complexity" evidence="1">
    <location>
        <begin position="568"/>
        <end position="588"/>
    </location>
</feature>
<name>A0A448WQE6_9PLAT</name>
<feature type="compositionally biased region" description="Low complexity" evidence="1">
    <location>
        <begin position="57"/>
        <end position="67"/>
    </location>
</feature>
<dbReference type="InterPro" id="IPR053110">
    <property type="entry name" value="Ribosomal_L1-TF"/>
</dbReference>
<protein>
    <submittedName>
        <fullName evidence="2">Uncharacterized protein</fullName>
    </submittedName>
</protein>
<feature type="region of interest" description="Disordered" evidence="1">
    <location>
        <begin position="448"/>
        <end position="483"/>
    </location>
</feature>
<keyword evidence="3" id="KW-1185">Reference proteome</keyword>
<gene>
    <name evidence="2" type="ORF">PXEA_LOCUS11000</name>
</gene>
<feature type="region of interest" description="Disordered" evidence="1">
    <location>
        <begin position="32"/>
        <end position="301"/>
    </location>
</feature>
<feature type="region of interest" description="Disordered" evidence="1">
    <location>
        <begin position="399"/>
        <end position="418"/>
    </location>
</feature>
<feature type="compositionally biased region" description="Acidic residues" evidence="1">
    <location>
        <begin position="102"/>
        <end position="208"/>
    </location>
</feature>
<feature type="compositionally biased region" description="Basic and acidic residues" evidence="1">
    <location>
        <begin position="76"/>
        <end position="101"/>
    </location>
</feature>
<sequence length="588" mass="61006">MAKSAKRCFSGSNEALLQQSWDQLLGVSGLEVSRKRKRAGGRREELADSEKERKGVGRVVKAKVPNKPEGEDEEENEHKEDEEGREGARTEMDRGEMIEKEVDADDVEEEDEEEEEHEQEEEEEEEEKEQQDEENDEEEEEENEEGDEGGGDGEKEGGEEEEEGLGEEEEEEEGEESEEAEAEEDEEEEEEEEEEETKREEEEEEDAAGEGSVEGYLYAGGHFPLESPRTVVGSEAGRLASGSPRLRQRHSHRLRGPPAGRDSNVASSPASQAAGARLDEPGPLEPAVSTGPGRGGGVPDKLSPLELAGLAGELLPGPMVGRDLVWPAVSTSASAVCTSAFAGAPLTPLGHGGLAAAAAAAVAMQPFFHSAASNEFDACSPHSLAHLVGLEPSTGAKMPATLAALPPPPPPGHLGPAGTNCPAASFSGLPPMLAAAAAAAALASGRFSTGSPLSGPDETGLPGSTDSARLAGTPFNPTTPTSSMMMMMMMPPPPPPPISTLPTGFGFTGLPSSPGGSFLTTSAPSLANNLCPTSSACFFPSVFPVTSAPIPSAPSTTIPTQFSGPLTASSSSSSACSSAASSSSSSSS</sequence>
<evidence type="ECO:0000256" key="1">
    <source>
        <dbReference type="SAM" id="MobiDB-lite"/>
    </source>
</evidence>
<dbReference type="EMBL" id="CAAALY010033149">
    <property type="protein sequence ID" value="VEL17560.1"/>
    <property type="molecule type" value="Genomic_DNA"/>
</dbReference>
<feature type="compositionally biased region" description="Basic and acidic residues" evidence="1">
    <location>
        <begin position="41"/>
        <end position="55"/>
    </location>
</feature>
<evidence type="ECO:0000313" key="2">
    <source>
        <dbReference type="EMBL" id="VEL17560.1"/>
    </source>
</evidence>
<dbReference type="PANTHER" id="PTHR48162:SF1">
    <property type="entry name" value="RIBOSOMAL L1 DOMAIN-CONTAINING PROTEIN CG13096"/>
    <property type="match status" value="1"/>
</dbReference>
<feature type="region of interest" description="Disordered" evidence="1">
    <location>
        <begin position="550"/>
        <end position="588"/>
    </location>
</feature>
<reference evidence="2" key="1">
    <citation type="submission" date="2018-11" db="EMBL/GenBank/DDBJ databases">
        <authorList>
            <consortium name="Pathogen Informatics"/>
        </authorList>
    </citation>
    <scope>NUCLEOTIDE SEQUENCE</scope>
</reference>
<dbReference type="Proteomes" id="UP000784294">
    <property type="component" value="Unassembled WGS sequence"/>
</dbReference>
<proteinExistence type="predicted"/>
<feature type="compositionally biased region" description="Basic residues" evidence="1">
    <location>
        <begin position="246"/>
        <end position="255"/>
    </location>
</feature>
<comment type="caution">
    <text evidence="2">The sequence shown here is derived from an EMBL/GenBank/DDBJ whole genome shotgun (WGS) entry which is preliminary data.</text>
</comment>
<feature type="compositionally biased region" description="Low complexity" evidence="1">
    <location>
        <begin position="550"/>
        <end position="560"/>
    </location>
</feature>